<gene>
    <name evidence="1" type="ORF">PSON_ATCC_30995.1.T1140119</name>
</gene>
<proteinExistence type="predicted"/>
<protein>
    <submittedName>
        <fullName evidence="1">Uncharacterized protein</fullName>
    </submittedName>
</protein>
<comment type="caution">
    <text evidence="1">The sequence shown here is derived from an EMBL/GenBank/DDBJ whole genome shotgun (WGS) entry which is preliminary data.</text>
</comment>
<keyword evidence="2" id="KW-1185">Reference proteome</keyword>
<organism evidence="1 2">
    <name type="scientific">Paramecium sonneborni</name>
    <dbReference type="NCBI Taxonomy" id="65129"/>
    <lineage>
        <taxon>Eukaryota</taxon>
        <taxon>Sar</taxon>
        <taxon>Alveolata</taxon>
        <taxon>Ciliophora</taxon>
        <taxon>Intramacronucleata</taxon>
        <taxon>Oligohymenophorea</taxon>
        <taxon>Peniculida</taxon>
        <taxon>Parameciidae</taxon>
        <taxon>Paramecium</taxon>
    </lineage>
</organism>
<dbReference type="AlphaFoldDB" id="A0A8S1QP95"/>
<dbReference type="Proteomes" id="UP000692954">
    <property type="component" value="Unassembled WGS sequence"/>
</dbReference>
<evidence type="ECO:0000313" key="2">
    <source>
        <dbReference type="Proteomes" id="UP000692954"/>
    </source>
</evidence>
<sequence>MNTQSNTTSFADVQQHEYFQKFLVGQNLIDSSTSFARLNSKTVTERSIRESFLEEQNYEVILQQVMASNLRLIDQISKCQVTVIPFINRTLNPRFSSYNERIPNSPFKYSTCKTLMPNSCKTQTLVEKTNQSSKKKLKNMKETIRNSTCLNLNLNTIILWILTKYQ</sequence>
<dbReference type="EMBL" id="CAJJDN010000114">
    <property type="protein sequence ID" value="CAD8117623.1"/>
    <property type="molecule type" value="Genomic_DNA"/>
</dbReference>
<evidence type="ECO:0000313" key="1">
    <source>
        <dbReference type="EMBL" id="CAD8117623.1"/>
    </source>
</evidence>
<reference evidence="1" key="1">
    <citation type="submission" date="2021-01" db="EMBL/GenBank/DDBJ databases">
        <authorList>
            <consortium name="Genoscope - CEA"/>
            <person name="William W."/>
        </authorList>
    </citation>
    <scope>NUCLEOTIDE SEQUENCE</scope>
</reference>
<accession>A0A8S1QP95</accession>
<name>A0A8S1QP95_9CILI</name>